<reference evidence="1 2" key="1">
    <citation type="submission" date="2018-06" db="EMBL/GenBank/DDBJ databases">
        <title>Genomic Encyclopedia of Type Strains, Phase IV (KMG-IV): sequencing the most valuable type-strain genomes for metagenomic binning, comparative biology and taxonomic classification.</title>
        <authorList>
            <person name="Goeker M."/>
        </authorList>
    </citation>
    <scope>NUCLEOTIDE SEQUENCE [LARGE SCALE GENOMIC DNA]</scope>
    <source>
        <strain evidence="1 2">DSM 18048</strain>
    </source>
</reference>
<evidence type="ECO:0000313" key="2">
    <source>
        <dbReference type="Proteomes" id="UP000248326"/>
    </source>
</evidence>
<keyword evidence="2" id="KW-1185">Reference proteome</keyword>
<dbReference type="Gene3D" id="3.40.50.720">
    <property type="entry name" value="NAD(P)-binding Rossmann-like Domain"/>
    <property type="match status" value="1"/>
</dbReference>
<protein>
    <submittedName>
        <fullName evidence="1">Shikimate dehydrogenase</fullName>
    </submittedName>
</protein>
<sequence length="247" mass="26091">MDAALALVGHRPEVAVALRELGLTALRVPEDNLTNVLDALRTLRFVGALVAPHKEEAVFGAVQPDALARRQGRVDAIALAGSTYGTHTLEEALVRLVDDSRYAVRGARLLLLGRDAPLRAALSLARLGPSMLTIATDDLPEAQRDLALLPAGTNAYAVSTRDTSFGGYAERADLVVLTNGSLPRGVLQPYHTLLDLTGEAWSEATRAGVPVLPATSLSALRLAAQLEHATGQKFKPEALAGVAQVLM</sequence>
<comment type="caution">
    <text evidence="1">The sequence shown here is derived from an EMBL/GenBank/DDBJ whole genome shotgun (WGS) entry which is preliminary data.</text>
</comment>
<name>A0A318SD47_9DEIO</name>
<dbReference type="AlphaFoldDB" id="A0A318SD47"/>
<organism evidence="1 2">
    <name type="scientific">Deinococcus yavapaiensis KR-236</name>
    <dbReference type="NCBI Taxonomy" id="694435"/>
    <lineage>
        <taxon>Bacteria</taxon>
        <taxon>Thermotogati</taxon>
        <taxon>Deinococcota</taxon>
        <taxon>Deinococci</taxon>
        <taxon>Deinococcales</taxon>
        <taxon>Deinococcaceae</taxon>
        <taxon>Deinococcus</taxon>
    </lineage>
</organism>
<dbReference type="Gene3D" id="3.40.50.10860">
    <property type="entry name" value="Leucine Dehydrogenase, chain A, domain 1"/>
    <property type="match status" value="1"/>
</dbReference>
<accession>A0A318SD47</accession>
<gene>
    <name evidence="1" type="ORF">DES52_10481</name>
</gene>
<dbReference type="EMBL" id="QJSX01000004">
    <property type="protein sequence ID" value="PYE54811.1"/>
    <property type="molecule type" value="Genomic_DNA"/>
</dbReference>
<dbReference type="Proteomes" id="UP000248326">
    <property type="component" value="Unassembled WGS sequence"/>
</dbReference>
<dbReference type="OrthoDB" id="67221at2"/>
<dbReference type="RefSeq" id="WP_110885935.1">
    <property type="nucleotide sequence ID" value="NZ_QJSX01000004.1"/>
</dbReference>
<proteinExistence type="predicted"/>
<evidence type="ECO:0000313" key="1">
    <source>
        <dbReference type="EMBL" id="PYE54811.1"/>
    </source>
</evidence>